<comment type="caution">
    <text evidence="2">The sequence shown here is derived from an EMBL/GenBank/DDBJ whole genome shotgun (WGS) entry which is preliminary data.</text>
</comment>
<gene>
    <name evidence="2" type="ORF">BCR44DRAFT_1440055</name>
</gene>
<proteinExistence type="predicted"/>
<sequence>MRTRSLPQTMFRPTDRAFANFDCTRLTKFAHTSSGTQDAISCASPGQGTSLES</sequence>
<reference evidence="2 3" key="1">
    <citation type="submission" date="2016-07" db="EMBL/GenBank/DDBJ databases">
        <title>Pervasive Adenine N6-methylation of Active Genes in Fungi.</title>
        <authorList>
            <consortium name="DOE Joint Genome Institute"/>
            <person name="Mondo S.J."/>
            <person name="Dannebaum R.O."/>
            <person name="Kuo R.C."/>
            <person name="Labutti K."/>
            <person name="Haridas S."/>
            <person name="Kuo A."/>
            <person name="Salamov A."/>
            <person name="Ahrendt S.R."/>
            <person name="Lipzen A."/>
            <person name="Sullivan W."/>
            <person name="Andreopoulos W.B."/>
            <person name="Clum A."/>
            <person name="Lindquist E."/>
            <person name="Daum C."/>
            <person name="Ramamoorthy G.K."/>
            <person name="Gryganskyi A."/>
            <person name="Culley D."/>
            <person name="Magnuson J.K."/>
            <person name="James T.Y."/>
            <person name="O'Malley M.A."/>
            <person name="Stajich J.E."/>
            <person name="Spatafora J.W."/>
            <person name="Visel A."/>
            <person name="Grigoriev I.V."/>
        </authorList>
    </citation>
    <scope>NUCLEOTIDE SEQUENCE [LARGE SCALE GENOMIC DNA]</scope>
    <source>
        <strain evidence="2 3">PL171</strain>
    </source>
</reference>
<dbReference type="AlphaFoldDB" id="A0A1Y2HHH8"/>
<evidence type="ECO:0000313" key="3">
    <source>
        <dbReference type="Proteomes" id="UP000193411"/>
    </source>
</evidence>
<protein>
    <submittedName>
        <fullName evidence="2">Uncharacterized protein</fullName>
    </submittedName>
</protein>
<dbReference type="Proteomes" id="UP000193411">
    <property type="component" value="Unassembled WGS sequence"/>
</dbReference>
<name>A0A1Y2HHH8_9FUNG</name>
<accession>A0A1Y2HHH8</accession>
<organism evidence="2 3">
    <name type="scientific">Catenaria anguillulae PL171</name>
    <dbReference type="NCBI Taxonomy" id="765915"/>
    <lineage>
        <taxon>Eukaryota</taxon>
        <taxon>Fungi</taxon>
        <taxon>Fungi incertae sedis</taxon>
        <taxon>Blastocladiomycota</taxon>
        <taxon>Blastocladiomycetes</taxon>
        <taxon>Blastocladiales</taxon>
        <taxon>Catenariaceae</taxon>
        <taxon>Catenaria</taxon>
    </lineage>
</organism>
<evidence type="ECO:0000256" key="1">
    <source>
        <dbReference type="SAM" id="MobiDB-lite"/>
    </source>
</evidence>
<feature type="region of interest" description="Disordered" evidence="1">
    <location>
        <begin position="32"/>
        <end position="53"/>
    </location>
</feature>
<dbReference type="EMBL" id="MCFL01000045">
    <property type="protein sequence ID" value="ORZ32532.1"/>
    <property type="molecule type" value="Genomic_DNA"/>
</dbReference>
<keyword evidence="3" id="KW-1185">Reference proteome</keyword>
<evidence type="ECO:0000313" key="2">
    <source>
        <dbReference type="EMBL" id="ORZ32532.1"/>
    </source>
</evidence>